<organism evidence="1 2">
    <name type="scientific">Coemansia aciculifera</name>
    <dbReference type="NCBI Taxonomy" id="417176"/>
    <lineage>
        <taxon>Eukaryota</taxon>
        <taxon>Fungi</taxon>
        <taxon>Fungi incertae sedis</taxon>
        <taxon>Zoopagomycota</taxon>
        <taxon>Kickxellomycotina</taxon>
        <taxon>Kickxellomycetes</taxon>
        <taxon>Kickxellales</taxon>
        <taxon>Kickxellaceae</taxon>
        <taxon>Coemansia</taxon>
    </lineage>
</organism>
<keyword evidence="2" id="KW-1185">Reference proteome</keyword>
<reference evidence="1" key="1">
    <citation type="submission" date="2022-07" db="EMBL/GenBank/DDBJ databases">
        <title>Phylogenomic reconstructions and comparative analyses of Kickxellomycotina fungi.</title>
        <authorList>
            <person name="Reynolds N.K."/>
            <person name="Stajich J.E."/>
            <person name="Barry K."/>
            <person name="Grigoriev I.V."/>
            <person name="Crous P."/>
            <person name="Smith M.E."/>
        </authorList>
    </citation>
    <scope>NUCLEOTIDE SEQUENCE</scope>
    <source>
        <strain evidence="1">CBS 190363</strain>
    </source>
</reference>
<protein>
    <submittedName>
        <fullName evidence="1">Uncharacterized protein</fullName>
    </submittedName>
</protein>
<feature type="non-terminal residue" evidence="1">
    <location>
        <position position="143"/>
    </location>
</feature>
<name>A0ACC1LUY8_9FUNG</name>
<evidence type="ECO:0000313" key="1">
    <source>
        <dbReference type="EMBL" id="KAJ2881663.1"/>
    </source>
</evidence>
<dbReference type="EMBL" id="JANBVB010002900">
    <property type="protein sequence ID" value="KAJ2881663.1"/>
    <property type="molecule type" value="Genomic_DNA"/>
</dbReference>
<evidence type="ECO:0000313" key="2">
    <source>
        <dbReference type="Proteomes" id="UP001139981"/>
    </source>
</evidence>
<comment type="caution">
    <text evidence="1">The sequence shown here is derived from an EMBL/GenBank/DDBJ whole genome shotgun (WGS) entry which is preliminary data.</text>
</comment>
<gene>
    <name evidence="1" type="ORF">IWW38_005766</name>
</gene>
<proteinExistence type="predicted"/>
<accession>A0ACC1LUY8</accession>
<dbReference type="Proteomes" id="UP001139981">
    <property type="component" value="Unassembled WGS sequence"/>
</dbReference>
<sequence>MADEHEQQQQQQQEQQPLDSNDETATEASVLPMLPPAEGARRRIGHGVSATENRRVQNRNAATRHRQRQKQRLSELTRREAILKQRVSELEVEIGMLRRGRAGLRLPERDPFTATILSMLNDVGNLRASLLRYASESQLLVDD</sequence>